<keyword evidence="1" id="KW-0472">Membrane</keyword>
<evidence type="ECO:0000256" key="1">
    <source>
        <dbReference type="SAM" id="Phobius"/>
    </source>
</evidence>
<dbReference type="GO" id="GO:0000502">
    <property type="term" value="C:proteasome complex"/>
    <property type="evidence" value="ECO:0007669"/>
    <property type="project" value="UniProtKB-KW"/>
</dbReference>
<sequence>MTSASLPQIQVFDFSENMTDKTVYFKLMLLDGSFFVWIGTEPRLANMAVSMPPKYENTPSTSVLLGSKSEENSASLALKLEVGIVATAVRATVAPLVVVGVVAAAAVNIEVMIVVVEATVIKVVAAAAAVVVMVVVSRTVAMLQEW</sequence>
<feature type="transmembrane region" description="Helical" evidence="1">
    <location>
        <begin position="82"/>
        <end position="105"/>
    </location>
</feature>
<reference evidence="2 3" key="1">
    <citation type="journal article" date="2021" name="Elife">
        <title>Chloroplast acquisition without the gene transfer in kleptoplastic sea slugs, Plakobranchus ocellatus.</title>
        <authorList>
            <person name="Maeda T."/>
            <person name="Takahashi S."/>
            <person name="Yoshida T."/>
            <person name="Shimamura S."/>
            <person name="Takaki Y."/>
            <person name="Nagai Y."/>
            <person name="Toyoda A."/>
            <person name="Suzuki Y."/>
            <person name="Arimoto A."/>
            <person name="Ishii H."/>
            <person name="Satoh N."/>
            <person name="Nishiyama T."/>
            <person name="Hasebe M."/>
            <person name="Maruyama T."/>
            <person name="Minagawa J."/>
            <person name="Obokata J."/>
            <person name="Shigenobu S."/>
        </authorList>
    </citation>
    <scope>NUCLEOTIDE SEQUENCE [LARGE SCALE GENOMIC DNA]</scope>
</reference>
<keyword evidence="1" id="KW-1133">Transmembrane helix</keyword>
<keyword evidence="3" id="KW-1185">Reference proteome</keyword>
<dbReference type="AlphaFoldDB" id="A0AAV4GFE7"/>
<keyword evidence="1" id="KW-0812">Transmembrane</keyword>
<accession>A0AAV4GFE7</accession>
<name>A0AAV4GFE7_9GAST</name>
<proteinExistence type="predicted"/>
<gene>
    <name evidence="2" type="ORF">ElyMa_004135200</name>
</gene>
<dbReference type="Pfam" id="PF16093">
    <property type="entry name" value="PAC4"/>
    <property type="match status" value="1"/>
</dbReference>
<dbReference type="InterPro" id="IPR032157">
    <property type="entry name" value="PAC4"/>
</dbReference>
<dbReference type="PANTHER" id="PTHR33559">
    <property type="entry name" value="PROTEASOME ASSEMBLY CHAPERONE 4"/>
    <property type="match status" value="1"/>
</dbReference>
<keyword evidence="2" id="KW-0647">Proteasome</keyword>
<dbReference type="Proteomes" id="UP000762676">
    <property type="component" value="Unassembled WGS sequence"/>
</dbReference>
<organism evidence="2 3">
    <name type="scientific">Elysia marginata</name>
    <dbReference type="NCBI Taxonomy" id="1093978"/>
    <lineage>
        <taxon>Eukaryota</taxon>
        <taxon>Metazoa</taxon>
        <taxon>Spiralia</taxon>
        <taxon>Lophotrochozoa</taxon>
        <taxon>Mollusca</taxon>
        <taxon>Gastropoda</taxon>
        <taxon>Heterobranchia</taxon>
        <taxon>Euthyneura</taxon>
        <taxon>Panpulmonata</taxon>
        <taxon>Sacoglossa</taxon>
        <taxon>Placobranchoidea</taxon>
        <taxon>Plakobranchidae</taxon>
        <taxon>Elysia</taxon>
    </lineage>
</organism>
<protein>
    <submittedName>
        <fullName evidence="2">Proteasome assembly chaperone 4</fullName>
    </submittedName>
</protein>
<comment type="caution">
    <text evidence="2">The sequence shown here is derived from an EMBL/GenBank/DDBJ whole genome shotgun (WGS) entry which is preliminary data.</text>
</comment>
<evidence type="ECO:0000313" key="2">
    <source>
        <dbReference type="EMBL" id="GFR83866.1"/>
    </source>
</evidence>
<dbReference type="PANTHER" id="PTHR33559:SF1">
    <property type="entry name" value="PROTEASOME ASSEMBLY CHAPERONE 4"/>
    <property type="match status" value="1"/>
</dbReference>
<dbReference type="GO" id="GO:0043248">
    <property type="term" value="P:proteasome assembly"/>
    <property type="evidence" value="ECO:0007669"/>
    <property type="project" value="InterPro"/>
</dbReference>
<feature type="transmembrane region" description="Helical" evidence="1">
    <location>
        <begin position="111"/>
        <end position="136"/>
    </location>
</feature>
<dbReference type="EMBL" id="BMAT01008389">
    <property type="protein sequence ID" value="GFR83866.1"/>
    <property type="molecule type" value="Genomic_DNA"/>
</dbReference>
<evidence type="ECO:0000313" key="3">
    <source>
        <dbReference type="Proteomes" id="UP000762676"/>
    </source>
</evidence>